<proteinExistence type="predicted"/>
<organism evidence="1 2">
    <name type="scientific">Racocetra fulgida</name>
    <dbReference type="NCBI Taxonomy" id="60492"/>
    <lineage>
        <taxon>Eukaryota</taxon>
        <taxon>Fungi</taxon>
        <taxon>Fungi incertae sedis</taxon>
        <taxon>Mucoromycota</taxon>
        <taxon>Glomeromycotina</taxon>
        <taxon>Glomeromycetes</taxon>
        <taxon>Diversisporales</taxon>
        <taxon>Gigasporaceae</taxon>
        <taxon>Racocetra</taxon>
    </lineage>
</organism>
<dbReference type="EMBL" id="CAJVPZ010000356">
    <property type="protein sequence ID" value="CAG8462286.1"/>
    <property type="molecule type" value="Genomic_DNA"/>
</dbReference>
<reference evidence="1" key="1">
    <citation type="submission" date="2021-06" db="EMBL/GenBank/DDBJ databases">
        <authorList>
            <person name="Kallberg Y."/>
            <person name="Tangrot J."/>
            <person name="Rosling A."/>
        </authorList>
    </citation>
    <scope>NUCLEOTIDE SEQUENCE</scope>
    <source>
        <strain evidence="1">IN212</strain>
    </source>
</reference>
<name>A0A9N8VW92_9GLOM</name>
<dbReference type="AlphaFoldDB" id="A0A9N8VW92"/>
<comment type="caution">
    <text evidence="1">The sequence shown here is derived from an EMBL/GenBank/DDBJ whole genome shotgun (WGS) entry which is preliminary data.</text>
</comment>
<keyword evidence="2" id="KW-1185">Reference proteome</keyword>
<evidence type="ECO:0000313" key="2">
    <source>
        <dbReference type="Proteomes" id="UP000789396"/>
    </source>
</evidence>
<gene>
    <name evidence="1" type="ORF">RFULGI_LOCUS737</name>
</gene>
<evidence type="ECO:0000313" key="1">
    <source>
        <dbReference type="EMBL" id="CAG8462286.1"/>
    </source>
</evidence>
<sequence>MSSVPLRCKGKKNENSNEFKTAEECEQCLAKCVKVLEKEEN</sequence>
<accession>A0A9N8VW92</accession>
<dbReference type="Proteomes" id="UP000789396">
    <property type="component" value="Unassembled WGS sequence"/>
</dbReference>
<protein>
    <submittedName>
        <fullName evidence="1">19270_t:CDS:1</fullName>
    </submittedName>
</protein>